<keyword evidence="7" id="KW-0812">Transmembrane</keyword>
<dbReference type="PANTHER" id="PTHR43133:SF8">
    <property type="entry name" value="RNA POLYMERASE SIGMA FACTOR HI_1459-RELATED"/>
    <property type="match status" value="1"/>
</dbReference>
<accession>A0ABS4WP54</accession>
<evidence type="ECO:0000256" key="4">
    <source>
        <dbReference type="ARBA" id="ARBA00023125"/>
    </source>
</evidence>
<dbReference type="InterPro" id="IPR014284">
    <property type="entry name" value="RNA_pol_sigma-70_dom"/>
</dbReference>
<dbReference type="InterPro" id="IPR013325">
    <property type="entry name" value="RNA_pol_sigma_r2"/>
</dbReference>
<dbReference type="PANTHER" id="PTHR43133">
    <property type="entry name" value="RNA POLYMERASE ECF-TYPE SIGMA FACTO"/>
    <property type="match status" value="1"/>
</dbReference>
<dbReference type="InterPro" id="IPR007627">
    <property type="entry name" value="RNA_pol_sigma70_r2"/>
</dbReference>
<evidence type="ECO:0000256" key="2">
    <source>
        <dbReference type="ARBA" id="ARBA00023015"/>
    </source>
</evidence>
<dbReference type="InterPro" id="IPR027383">
    <property type="entry name" value="Znf_put"/>
</dbReference>
<reference evidence="10 11" key="1">
    <citation type="submission" date="2021-03" db="EMBL/GenBank/DDBJ databases">
        <title>Sequencing the genomes of 1000 actinobacteria strains.</title>
        <authorList>
            <person name="Klenk H.-P."/>
        </authorList>
    </citation>
    <scope>NUCLEOTIDE SEQUENCE [LARGE SCALE GENOMIC DNA]</scope>
    <source>
        <strain evidence="10 11">DSM 13468</strain>
    </source>
</reference>
<evidence type="ECO:0000313" key="10">
    <source>
        <dbReference type="EMBL" id="MBP2377990.1"/>
    </source>
</evidence>
<name>A0ABS4WP54_9MICO</name>
<feature type="domain" description="RNA polymerase sigma-70 region 2" evidence="8">
    <location>
        <begin position="34"/>
        <end position="99"/>
    </location>
</feature>
<evidence type="ECO:0000259" key="8">
    <source>
        <dbReference type="Pfam" id="PF04542"/>
    </source>
</evidence>
<proteinExistence type="inferred from homology"/>
<dbReference type="Gene3D" id="1.10.10.1320">
    <property type="entry name" value="Anti-sigma factor, zinc-finger domain"/>
    <property type="match status" value="1"/>
</dbReference>
<dbReference type="Pfam" id="PF04542">
    <property type="entry name" value="Sigma70_r2"/>
    <property type="match status" value="1"/>
</dbReference>
<dbReference type="InterPro" id="IPR036388">
    <property type="entry name" value="WH-like_DNA-bd_sf"/>
</dbReference>
<feature type="domain" description="Putative zinc-finger" evidence="9">
    <location>
        <begin position="197"/>
        <end position="230"/>
    </location>
</feature>
<evidence type="ECO:0000256" key="7">
    <source>
        <dbReference type="SAM" id="Phobius"/>
    </source>
</evidence>
<keyword evidence="7" id="KW-1133">Transmembrane helix</keyword>
<dbReference type="SUPFAM" id="SSF88946">
    <property type="entry name" value="Sigma2 domain of RNA polymerase sigma factors"/>
    <property type="match status" value="1"/>
</dbReference>
<evidence type="ECO:0000259" key="9">
    <source>
        <dbReference type="Pfam" id="PF13490"/>
    </source>
</evidence>
<dbReference type="Pfam" id="PF13490">
    <property type="entry name" value="zf-HC2"/>
    <property type="match status" value="1"/>
</dbReference>
<dbReference type="Proteomes" id="UP000703720">
    <property type="component" value="Unassembled WGS sequence"/>
</dbReference>
<evidence type="ECO:0000256" key="6">
    <source>
        <dbReference type="SAM" id="MobiDB-lite"/>
    </source>
</evidence>
<feature type="compositionally biased region" description="Low complexity" evidence="6">
    <location>
        <begin position="364"/>
        <end position="386"/>
    </location>
</feature>
<evidence type="ECO:0000256" key="1">
    <source>
        <dbReference type="ARBA" id="ARBA00010641"/>
    </source>
</evidence>
<evidence type="ECO:0000256" key="3">
    <source>
        <dbReference type="ARBA" id="ARBA00023082"/>
    </source>
</evidence>
<organism evidence="10 11">
    <name type="scientific">Microbacterium phyllosphaerae</name>
    <dbReference type="NCBI Taxonomy" id="124798"/>
    <lineage>
        <taxon>Bacteria</taxon>
        <taxon>Bacillati</taxon>
        <taxon>Actinomycetota</taxon>
        <taxon>Actinomycetes</taxon>
        <taxon>Micrococcales</taxon>
        <taxon>Microbacteriaceae</taxon>
        <taxon>Microbacterium</taxon>
    </lineage>
</organism>
<sequence>MTVDHDDISHDEPIADADLVLRTRSGDAAAFGELWRRHYPSGMSVARSITSSIDPDDLVQESYTRIYQAIIKGGGPNGSFRAYLFTSIRNTAAAWGRSRRESAIDELDTVADPDSTEQAASEALDRSLTAQAFRSLPSRWQEVLWYTEIEQMKPQEAGPLLGMKAGAVSQLAFRAREGLREAWIQAHLRSAAAGSDCQWSIEHLGAYSRGNLSTRDHKRLEQHLGECARCMIVAAEAKDVSKRLALVLLPLVLGVAGSAGYLATLQGSGTPIVALAAMPSAVTHGAVVVAGGGAATGGIAGAGAGSTGGAAGGSAGGGAGGTAGGGILSGVGALVGVGSAALVVAGVVAAATIIPGLAGANPAASLPSAGDSDSSSISSDVGPDASMSADKPLIIDDTKTEDEPEAPPVEAPVTPEPAEDTAPAIVSPAAPVETVKPAPPVDPGGENPGNGGTDPGNGETPGNGGETPGGGGENPGDGGETPGGGGETPGGGGTDPTEPALPTGTPTVTGASAFLDGAVLHYSVFVTGDAGATVSALLDGSTDRSGSTTLSSPRADATLGYGEIDLRPSLTQLCSNATVDIFYKTETASGPSTSTTLWDLVDVRESLAFSLLCPLVDDVAGDTGTTPAEEETSETPVSDPAPAADTPAEVVEETAPVEETTPAPVEETAPVEEPAPAPVETTAPSEPAVVPDAATTVDEAAPAL</sequence>
<keyword evidence="5" id="KW-0804">Transcription</keyword>
<feature type="region of interest" description="Disordered" evidence="6">
    <location>
        <begin position="621"/>
        <end position="704"/>
    </location>
</feature>
<feature type="region of interest" description="Disordered" evidence="6">
    <location>
        <begin position="364"/>
        <end position="508"/>
    </location>
</feature>
<comment type="caution">
    <text evidence="10">The sequence shown here is derived from an EMBL/GenBank/DDBJ whole genome shotgun (WGS) entry which is preliminary data.</text>
</comment>
<evidence type="ECO:0000313" key="11">
    <source>
        <dbReference type="Proteomes" id="UP000703720"/>
    </source>
</evidence>
<dbReference type="EMBL" id="JAGIOA010000001">
    <property type="protein sequence ID" value="MBP2377990.1"/>
    <property type="molecule type" value="Genomic_DNA"/>
</dbReference>
<keyword evidence="7" id="KW-0472">Membrane</keyword>
<dbReference type="RefSeq" id="WP_281070719.1">
    <property type="nucleotide sequence ID" value="NZ_BAAAIO010000001.1"/>
</dbReference>
<feature type="compositionally biased region" description="Gly residues" evidence="6">
    <location>
        <begin position="446"/>
        <end position="494"/>
    </location>
</feature>
<feature type="transmembrane region" description="Helical" evidence="7">
    <location>
        <begin position="244"/>
        <end position="263"/>
    </location>
</feature>
<keyword evidence="11" id="KW-1185">Reference proteome</keyword>
<dbReference type="SUPFAM" id="SSF88659">
    <property type="entry name" value="Sigma3 and sigma4 domains of RNA polymerase sigma factors"/>
    <property type="match status" value="1"/>
</dbReference>
<dbReference type="NCBIfam" id="TIGR02937">
    <property type="entry name" value="sigma70-ECF"/>
    <property type="match status" value="1"/>
</dbReference>
<dbReference type="InterPro" id="IPR041916">
    <property type="entry name" value="Anti_sigma_zinc_sf"/>
</dbReference>
<gene>
    <name evidence="10" type="ORF">JOF42_001485</name>
</gene>
<feature type="compositionally biased region" description="Low complexity" evidence="6">
    <location>
        <begin position="657"/>
        <end position="688"/>
    </location>
</feature>
<dbReference type="InterPro" id="IPR039425">
    <property type="entry name" value="RNA_pol_sigma-70-like"/>
</dbReference>
<protein>
    <submittedName>
        <fullName evidence="10">RNA polymerase sigma factor (Sigma-70 family)</fullName>
    </submittedName>
</protein>
<evidence type="ECO:0000256" key="5">
    <source>
        <dbReference type="ARBA" id="ARBA00023163"/>
    </source>
</evidence>
<keyword evidence="2" id="KW-0805">Transcription regulation</keyword>
<dbReference type="Gene3D" id="1.10.1740.10">
    <property type="match status" value="1"/>
</dbReference>
<dbReference type="Gene3D" id="1.10.10.10">
    <property type="entry name" value="Winged helix-like DNA-binding domain superfamily/Winged helix DNA-binding domain"/>
    <property type="match status" value="1"/>
</dbReference>
<dbReference type="InterPro" id="IPR013324">
    <property type="entry name" value="RNA_pol_sigma_r3/r4-like"/>
</dbReference>
<keyword evidence="3" id="KW-0731">Sigma factor</keyword>
<keyword evidence="4" id="KW-0238">DNA-binding</keyword>
<comment type="similarity">
    <text evidence="1">Belongs to the sigma-70 factor family. ECF subfamily.</text>
</comment>